<evidence type="ECO:0000313" key="2">
    <source>
        <dbReference type="EMBL" id="MBR0683975.1"/>
    </source>
</evidence>
<accession>A0A9X9XJT9</accession>
<keyword evidence="3" id="KW-1185">Reference proteome</keyword>
<comment type="caution">
    <text evidence="2">The sequence shown here is derived from an EMBL/GenBank/DDBJ whole genome shotgun (WGS) entry which is preliminary data.</text>
</comment>
<reference evidence="2" key="1">
    <citation type="submission" date="2020-01" db="EMBL/GenBank/DDBJ databases">
        <authorList>
            <person name="Rat A."/>
        </authorList>
    </citation>
    <scope>NUCLEOTIDE SEQUENCE</scope>
    <source>
        <strain evidence="2">LMG 31228</strain>
    </source>
</reference>
<protein>
    <submittedName>
        <fullName evidence="2">Uncharacterized protein</fullName>
    </submittedName>
</protein>
<evidence type="ECO:0000313" key="3">
    <source>
        <dbReference type="Proteomes" id="UP001138709"/>
    </source>
</evidence>
<dbReference type="Proteomes" id="UP001138709">
    <property type="component" value="Unassembled WGS sequence"/>
</dbReference>
<evidence type="ECO:0000256" key="1">
    <source>
        <dbReference type="SAM" id="MobiDB-lite"/>
    </source>
</evidence>
<sequence length="108" mass="12006">MSEASKRALADPEVRARMSEASKRAWADPEVRARMSEASKRALADPEVRARMSEARKRAWATRRGYQIPAWVHAAGLAEDFAAVAAEQGEEAAASFCRALKREMEMAR</sequence>
<dbReference type="AlphaFoldDB" id="A0A9X9XJT9"/>
<feature type="region of interest" description="Disordered" evidence="1">
    <location>
        <begin position="1"/>
        <end position="31"/>
    </location>
</feature>
<name>A0A9X9XJT9_9PROT</name>
<dbReference type="EMBL" id="JAAEDL010000049">
    <property type="protein sequence ID" value="MBR0683975.1"/>
    <property type="molecule type" value="Genomic_DNA"/>
</dbReference>
<reference evidence="2" key="2">
    <citation type="journal article" date="2021" name="Syst. Appl. Microbiol.">
        <title>Roseomonas hellenica sp. nov., isolated from roots of wild-growing Alkanna tinctoria.</title>
        <authorList>
            <person name="Rat A."/>
            <person name="Naranjo H.D."/>
            <person name="Lebbe L."/>
            <person name="Cnockaert M."/>
            <person name="Krigas N."/>
            <person name="Grigoriadou K."/>
            <person name="Maloupa E."/>
            <person name="Willems A."/>
        </authorList>
    </citation>
    <scope>NUCLEOTIDE SEQUENCE</scope>
    <source>
        <strain evidence="2">LMG 31228</strain>
    </source>
</reference>
<gene>
    <name evidence="2" type="ORF">GXW74_26140</name>
</gene>
<proteinExistence type="predicted"/>
<organism evidence="2 3">
    <name type="scientific">Neoroseomonas eburnea</name>
    <dbReference type="NCBI Taxonomy" id="1346889"/>
    <lineage>
        <taxon>Bacteria</taxon>
        <taxon>Pseudomonadati</taxon>
        <taxon>Pseudomonadota</taxon>
        <taxon>Alphaproteobacteria</taxon>
        <taxon>Acetobacterales</taxon>
        <taxon>Acetobacteraceae</taxon>
        <taxon>Neoroseomonas</taxon>
    </lineage>
</organism>